<evidence type="ECO:0000256" key="4">
    <source>
        <dbReference type="ARBA" id="ARBA00022525"/>
    </source>
</evidence>
<dbReference type="InterPro" id="IPR001398">
    <property type="entry name" value="Macrophage_inhib_fac"/>
</dbReference>
<evidence type="ECO:0000313" key="15">
    <source>
        <dbReference type="Proteomes" id="UP000019335"/>
    </source>
</evidence>
<dbReference type="InterPro" id="IPR014347">
    <property type="entry name" value="Tautomerase/MIF_sf"/>
</dbReference>
<dbReference type="GO" id="GO:0004167">
    <property type="term" value="F:dopachrome isomerase activity"/>
    <property type="evidence" value="ECO:0007669"/>
    <property type="project" value="UniProtKB-EC"/>
</dbReference>
<evidence type="ECO:0000256" key="10">
    <source>
        <dbReference type="ARBA" id="ARBA00041631"/>
    </source>
</evidence>
<evidence type="ECO:0000313" key="14">
    <source>
        <dbReference type="EMBL" id="EWM24991.1"/>
    </source>
</evidence>
<dbReference type="EC" id="5.3.2.1" evidence="9"/>
<evidence type="ECO:0000256" key="7">
    <source>
        <dbReference type="ARBA" id="ARBA00036823"/>
    </source>
</evidence>
<dbReference type="Proteomes" id="UP000019335">
    <property type="component" value="Chromosome 12"/>
</dbReference>
<keyword evidence="13" id="KW-1133">Transmembrane helix</keyword>
<evidence type="ECO:0000256" key="9">
    <source>
        <dbReference type="ARBA" id="ARBA00039086"/>
    </source>
</evidence>
<evidence type="ECO:0000256" key="12">
    <source>
        <dbReference type="ARBA" id="ARBA00042730"/>
    </source>
</evidence>
<dbReference type="AlphaFoldDB" id="W7TWJ5"/>
<dbReference type="GO" id="GO:0050178">
    <property type="term" value="F:phenylpyruvate tautomerase activity"/>
    <property type="evidence" value="ECO:0007669"/>
    <property type="project" value="UniProtKB-EC"/>
</dbReference>
<protein>
    <recommendedName>
        <fullName evidence="12">L-dopachrome isomerase</fullName>
        <ecNumber evidence="9">5.3.2.1</ecNumber>
        <ecNumber evidence="8">5.3.3.12</ecNumber>
    </recommendedName>
    <alternativeName>
        <fullName evidence="10">L-dopachrome tautomerase</fullName>
    </alternativeName>
    <alternativeName>
        <fullName evidence="11">Phenylpyruvate tautomerase</fullName>
    </alternativeName>
</protein>
<evidence type="ECO:0000256" key="2">
    <source>
        <dbReference type="ARBA" id="ARBA00005851"/>
    </source>
</evidence>
<keyword evidence="5" id="KW-0413">Isomerase</keyword>
<dbReference type="SUPFAM" id="SSF55331">
    <property type="entry name" value="Tautomerase/MIF"/>
    <property type="match status" value="1"/>
</dbReference>
<sequence length="237" mass="25836">MCHAAGPDLKPLNAITIKPRFIARQNSQLHIWLLAMRFVGGGVLLLPLVAFLIAQMHQVNAFMAYRPISLTTYVDSTPHARSFARTSVVVKPTLIVHHTGGELPADEKAAFLAEASKTVSVTLGKAESYVMVSVCPSSMSFAGQPGNAAFLYLASIGHIGPETNKPAAKELTALVEKHMGIPANRVFIQFSDAAAANFAWQGNTDRALQNRHKKRQNDVMVEYFIATEFFFLKLAVA</sequence>
<feature type="transmembrane region" description="Helical" evidence="13">
    <location>
        <begin position="29"/>
        <end position="54"/>
    </location>
</feature>
<organism evidence="14 15">
    <name type="scientific">Nannochloropsis gaditana</name>
    <dbReference type="NCBI Taxonomy" id="72520"/>
    <lineage>
        <taxon>Eukaryota</taxon>
        <taxon>Sar</taxon>
        <taxon>Stramenopiles</taxon>
        <taxon>Ochrophyta</taxon>
        <taxon>Eustigmatophyceae</taxon>
        <taxon>Eustigmatales</taxon>
        <taxon>Monodopsidaceae</taxon>
        <taxon>Nannochloropsis</taxon>
    </lineage>
</organism>
<dbReference type="Pfam" id="PF01187">
    <property type="entry name" value="MIF"/>
    <property type="match status" value="1"/>
</dbReference>
<reference evidence="14 15" key="1">
    <citation type="journal article" date="2014" name="Mol. Plant">
        <title>Chromosome Scale Genome Assembly and Transcriptome Profiling of Nannochloropsis gaditana in Nitrogen Depletion.</title>
        <authorList>
            <person name="Corteggiani Carpinelli E."/>
            <person name="Telatin A."/>
            <person name="Vitulo N."/>
            <person name="Forcato C."/>
            <person name="D'Angelo M."/>
            <person name="Schiavon R."/>
            <person name="Vezzi A."/>
            <person name="Giacometti G.M."/>
            <person name="Morosinotto T."/>
            <person name="Valle G."/>
        </authorList>
    </citation>
    <scope>NUCLEOTIDE SEQUENCE [LARGE SCALE GENOMIC DNA]</scope>
    <source>
        <strain evidence="14 15">B-31</strain>
    </source>
</reference>
<proteinExistence type="inferred from homology"/>
<dbReference type="GO" id="GO:0005125">
    <property type="term" value="F:cytokine activity"/>
    <property type="evidence" value="ECO:0007669"/>
    <property type="project" value="UniProtKB-KW"/>
</dbReference>
<evidence type="ECO:0000256" key="3">
    <source>
        <dbReference type="ARBA" id="ARBA00022514"/>
    </source>
</evidence>
<name>W7TWJ5_9STRA</name>
<evidence type="ECO:0000256" key="1">
    <source>
        <dbReference type="ARBA" id="ARBA00004613"/>
    </source>
</evidence>
<dbReference type="OrthoDB" id="255819at2759"/>
<dbReference type="EMBL" id="AZIL01001064">
    <property type="protein sequence ID" value="EWM24991.1"/>
    <property type="molecule type" value="Genomic_DNA"/>
</dbReference>
<keyword evidence="4" id="KW-0964">Secreted</keyword>
<comment type="caution">
    <text evidence="14">The sequence shown here is derived from an EMBL/GenBank/DDBJ whole genome shotgun (WGS) entry which is preliminary data.</text>
</comment>
<gene>
    <name evidence="14" type="ORF">Naga_100122g2</name>
</gene>
<evidence type="ECO:0000256" key="11">
    <source>
        <dbReference type="ARBA" id="ARBA00041912"/>
    </source>
</evidence>
<dbReference type="GO" id="GO:0005615">
    <property type="term" value="C:extracellular space"/>
    <property type="evidence" value="ECO:0007669"/>
    <property type="project" value="UniProtKB-KW"/>
</dbReference>
<keyword evidence="13" id="KW-0472">Membrane</keyword>
<keyword evidence="13" id="KW-0812">Transmembrane</keyword>
<evidence type="ECO:0000256" key="6">
    <source>
        <dbReference type="ARBA" id="ARBA00036735"/>
    </source>
</evidence>
<comment type="catalytic activity">
    <reaction evidence="7">
        <text>L-dopachrome = 5,6-dihydroxyindole-2-carboxylate</text>
        <dbReference type="Rhea" id="RHEA:13041"/>
        <dbReference type="ChEBI" id="CHEBI:16875"/>
        <dbReference type="ChEBI" id="CHEBI:57509"/>
        <dbReference type="EC" id="5.3.3.12"/>
    </reaction>
</comment>
<dbReference type="PANTHER" id="PTHR11954:SF6">
    <property type="entry name" value="MACROPHAGE MIGRATION INHIBITORY FACTOR"/>
    <property type="match status" value="1"/>
</dbReference>
<keyword evidence="15" id="KW-1185">Reference proteome</keyword>
<comment type="similarity">
    <text evidence="2">Belongs to the MIF family.</text>
</comment>
<evidence type="ECO:0000256" key="13">
    <source>
        <dbReference type="SAM" id="Phobius"/>
    </source>
</evidence>
<evidence type="ECO:0000256" key="5">
    <source>
        <dbReference type="ARBA" id="ARBA00023235"/>
    </source>
</evidence>
<evidence type="ECO:0000256" key="8">
    <source>
        <dbReference type="ARBA" id="ARBA00038932"/>
    </source>
</evidence>
<comment type="subcellular location">
    <subcellularLocation>
        <location evidence="1">Secreted</location>
    </subcellularLocation>
</comment>
<keyword evidence="3" id="KW-0202">Cytokine</keyword>
<comment type="catalytic activity">
    <reaction evidence="6">
        <text>3-phenylpyruvate = enol-phenylpyruvate</text>
        <dbReference type="Rhea" id="RHEA:17097"/>
        <dbReference type="ChEBI" id="CHEBI:16815"/>
        <dbReference type="ChEBI" id="CHEBI:18005"/>
        <dbReference type="EC" id="5.3.2.1"/>
    </reaction>
</comment>
<dbReference type="Gene3D" id="3.30.429.10">
    <property type="entry name" value="Macrophage Migration Inhibitory Factor"/>
    <property type="match status" value="1"/>
</dbReference>
<dbReference type="PANTHER" id="PTHR11954">
    <property type="entry name" value="D-DOPACHROME DECARBOXYLASE"/>
    <property type="match status" value="1"/>
</dbReference>
<accession>W7TWJ5</accession>
<dbReference type="EC" id="5.3.3.12" evidence="8"/>